<name>A0ABP6V9M8_9PSEU</name>
<evidence type="ECO:0000313" key="2">
    <source>
        <dbReference type="EMBL" id="GAA3530934.1"/>
    </source>
</evidence>
<dbReference type="EMBL" id="BAAAZN010000002">
    <property type="protein sequence ID" value="GAA3530934.1"/>
    <property type="molecule type" value="Genomic_DNA"/>
</dbReference>
<sequence length="208" mass="21363">MSVPAAGQPLRRLMPSLVVNAVVPLALYLLLRSPVGEVPALAIGAAIPLLMAVGEFALRRRIDPVGVVVVAGFAVLMVVLALSGGNELVVKLRDTLLTGPVGLVFLGSVVIGKPVLALALRLAARRGAEHRSPLAGAALHRALTVQTAVIGGMLVVHALVILTLALALPTTTFLAVSQPAGWAVIALGLFASYTYRNRSRAAAARAAA</sequence>
<proteinExistence type="predicted"/>
<feature type="transmembrane region" description="Helical" evidence="1">
    <location>
        <begin position="65"/>
        <end position="83"/>
    </location>
</feature>
<keyword evidence="1" id="KW-1133">Transmembrane helix</keyword>
<feature type="transmembrane region" description="Helical" evidence="1">
    <location>
        <begin position="103"/>
        <end position="124"/>
    </location>
</feature>
<evidence type="ECO:0000256" key="1">
    <source>
        <dbReference type="SAM" id="Phobius"/>
    </source>
</evidence>
<organism evidence="2 3">
    <name type="scientific">Amycolatopsis ultiminotia</name>
    <dbReference type="NCBI Taxonomy" id="543629"/>
    <lineage>
        <taxon>Bacteria</taxon>
        <taxon>Bacillati</taxon>
        <taxon>Actinomycetota</taxon>
        <taxon>Actinomycetes</taxon>
        <taxon>Pseudonocardiales</taxon>
        <taxon>Pseudonocardiaceae</taxon>
        <taxon>Amycolatopsis</taxon>
    </lineage>
</organism>
<evidence type="ECO:0008006" key="4">
    <source>
        <dbReference type="Google" id="ProtNLM"/>
    </source>
</evidence>
<keyword evidence="1" id="KW-0472">Membrane</keyword>
<evidence type="ECO:0000313" key="3">
    <source>
        <dbReference type="Proteomes" id="UP001500689"/>
    </source>
</evidence>
<keyword evidence="1" id="KW-0812">Transmembrane</keyword>
<dbReference type="RefSeq" id="WP_344856224.1">
    <property type="nucleotide sequence ID" value="NZ_BAAAZN010000002.1"/>
</dbReference>
<feature type="transmembrane region" description="Helical" evidence="1">
    <location>
        <begin position="145"/>
        <end position="167"/>
    </location>
</feature>
<accession>A0ABP6V9M8</accession>
<comment type="caution">
    <text evidence="2">The sequence shown here is derived from an EMBL/GenBank/DDBJ whole genome shotgun (WGS) entry which is preliminary data.</text>
</comment>
<feature type="transmembrane region" description="Helical" evidence="1">
    <location>
        <begin position="173"/>
        <end position="195"/>
    </location>
</feature>
<dbReference type="NCBIfam" id="NF041646">
    <property type="entry name" value="VC0807_fam"/>
    <property type="match status" value="1"/>
</dbReference>
<protein>
    <recommendedName>
        <fullName evidence="4">Intracellular septation protein A</fullName>
    </recommendedName>
</protein>
<keyword evidence="3" id="KW-1185">Reference proteome</keyword>
<reference evidence="3" key="1">
    <citation type="journal article" date="2019" name="Int. J. Syst. Evol. Microbiol.">
        <title>The Global Catalogue of Microorganisms (GCM) 10K type strain sequencing project: providing services to taxonomists for standard genome sequencing and annotation.</title>
        <authorList>
            <consortium name="The Broad Institute Genomics Platform"/>
            <consortium name="The Broad Institute Genome Sequencing Center for Infectious Disease"/>
            <person name="Wu L."/>
            <person name="Ma J."/>
        </authorList>
    </citation>
    <scope>NUCLEOTIDE SEQUENCE [LARGE SCALE GENOMIC DNA]</scope>
    <source>
        <strain evidence="3">JCM 16898</strain>
    </source>
</reference>
<feature type="transmembrane region" description="Helical" evidence="1">
    <location>
        <begin position="37"/>
        <end position="58"/>
    </location>
</feature>
<feature type="transmembrane region" description="Helical" evidence="1">
    <location>
        <begin position="12"/>
        <end position="31"/>
    </location>
</feature>
<gene>
    <name evidence="2" type="ORF">GCM10022222_12470</name>
</gene>
<dbReference type="Proteomes" id="UP001500689">
    <property type="component" value="Unassembled WGS sequence"/>
</dbReference>